<name>A0A8H6M3H6_9AGAR</name>
<evidence type="ECO:0000313" key="3">
    <source>
        <dbReference type="EMBL" id="KAF6750197.1"/>
    </source>
</evidence>
<feature type="compositionally biased region" description="Gly residues" evidence="1">
    <location>
        <begin position="64"/>
        <end position="90"/>
    </location>
</feature>
<protein>
    <submittedName>
        <fullName evidence="3">Uncharacterized protein</fullName>
    </submittedName>
</protein>
<feature type="compositionally biased region" description="Low complexity" evidence="1">
    <location>
        <begin position="35"/>
        <end position="49"/>
    </location>
</feature>
<accession>A0A8H6M3H6</accession>
<feature type="transmembrane region" description="Helical" evidence="2">
    <location>
        <begin position="257"/>
        <end position="279"/>
    </location>
</feature>
<evidence type="ECO:0000256" key="2">
    <source>
        <dbReference type="SAM" id="Phobius"/>
    </source>
</evidence>
<comment type="caution">
    <text evidence="3">The sequence shown here is derived from an EMBL/GenBank/DDBJ whole genome shotgun (WGS) entry which is preliminary data.</text>
</comment>
<evidence type="ECO:0000313" key="4">
    <source>
        <dbReference type="Proteomes" id="UP000521943"/>
    </source>
</evidence>
<dbReference type="AlphaFoldDB" id="A0A8H6M3H6"/>
<keyword evidence="2" id="KW-1133">Transmembrane helix</keyword>
<feature type="compositionally biased region" description="Basic and acidic residues" evidence="1">
    <location>
        <begin position="13"/>
        <end position="22"/>
    </location>
</feature>
<organism evidence="3 4">
    <name type="scientific">Ephemerocybe angulata</name>
    <dbReference type="NCBI Taxonomy" id="980116"/>
    <lineage>
        <taxon>Eukaryota</taxon>
        <taxon>Fungi</taxon>
        <taxon>Dikarya</taxon>
        <taxon>Basidiomycota</taxon>
        <taxon>Agaricomycotina</taxon>
        <taxon>Agaricomycetes</taxon>
        <taxon>Agaricomycetidae</taxon>
        <taxon>Agaricales</taxon>
        <taxon>Agaricineae</taxon>
        <taxon>Psathyrellaceae</taxon>
        <taxon>Ephemerocybe</taxon>
    </lineage>
</organism>
<sequence>MALRPNMCPSSFEEFRIQRRQDTSTGGATGGGSATAGSPTTGGDTVTGAPPGGGATTAAPPGPTGGGTTAGGGGTTSAGGTEVPGGGTTSAGGTTADGGTAPGGGTTAGGGTTSGGGTSAGGTTTGGGTTTDGGTIPGGGTTSDGGATAPGGGGTTEPGGGSTSDGGTTPGGGTTAVPGGGSTSDGGSTSGGGTTVGGGTDVGGGSSGGVTSPGGRITTGSTITITEYPVTSVIPPGTVIIRHNLSVSKKSSSKVPIVAGALGGIVGLILVGVGIFFLLRRRRRRANDALPVIDPGCSDYHGGVAPPQPRYPTTDGTRTMSEVPSMYSASNVTGQSAGQQGQFFVRNATSPEPTHRPSIDAPSTGGMSSMYASTGQYVGGHHERSSSATSGGSGYVGGVHAPTMGMVPEEGLYRSFQDGRGVVESSDIKNPFIDRSEREIHPADVVVHEDGGRIEYHPQVAAPSYPPPY</sequence>
<evidence type="ECO:0000256" key="1">
    <source>
        <dbReference type="SAM" id="MobiDB-lite"/>
    </source>
</evidence>
<keyword evidence="2" id="KW-0812">Transmembrane</keyword>
<keyword evidence="4" id="KW-1185">Reference proteome</keyword>
<reference evidence="3 4" key="1">
    <citation type="submission" date="2020-07" db="EMBL/GenBank/DDBJ databases">
        <title>Comparative genomics of pyrophilous fungi reveals a link between fire events and developmental genes.</title>
        <authorList>
            <consortium name="DOE Joint Genome Institute"/>
            <person name="Steindorff A.S."/>
            <person name="Carver A."/>
            <person name="Calhoun S."/>
            <person name="Stillman K."/>
            <person name="Liu H."/>
            <person name="Lipzen A."/>
            <person name="Pangilinan J."/>
            <person name="Labutti K."/>
            <person name="Bruns T.D."/>
            <person name="Grigoriev I.V."/>
        </authorList>
    </citation>
    <scope>NUCLEOTIDE SEQUENCE [LARGE SCALE GENOMIC DNA]</scope>
    <source>
        <strain evidence="3 4">CBS 144469</strain>
    </source>
</reference>
<keyword evidence="2" id="KW-0472">Membrane</keyword>
<feature type="compositionally biased region" description="Gly residues" evidence="1">
    <location>
        <begin position="100"/>
        <end position="212"/>
    </location>
</feature>
<proteinExistence type="predicted"/>
<dbReference type="EMBL" id="JACGCI010000058">
    <property type="protein sequence ID" value="KAF6750197.1"/>
    <property type="molecule type" value="Genomic_DNA"/>
</dbReference>
<dbReference type="Proteomes" id="UP000521943">
    <property type="component" value="Unassembled WGS sequence"/>
</dbReference>
<feature type="region of interest" description="Disordered" evidence="1">
    <location>
        <begin position="1"/>
        <end position="220"/>
    </location>
</feature>
<dbReference type="OrthoDB" id="10470521at2759"/>
<gene>
    <name evidence="3" type="ORF">DFP72DRAFT_1072536</name>
</gene>